<dbReference type="EMBL" id="QQZY01000002">
    <property type="protein sequence ID" value="RDI75432.1"/>
    <property type="molecule type" value="Genomic_DNA"/>
</dbReference>
<proteinExistence type="predicted"/>
<name>A0A7M2Z197_9ACTN</name>
<evidence type="ECO:0000313" key="1">
    <source>
        <dbReference type="EMBL" id="RDI75432.1"/>
    </source>
</evidence>
<gene>
    <name evidence="1" type="ORF">Gocc_1230</name>
</gene>
<dbReference type="AlphaFoldDB" id="A0A7M2Z197"/>
<organism evidence="1 2">
    <name type="scientific">Gaiella occulta</name>
    <dbReference type="NCBI Taxonomy" id="1002870"/>
    <lineage>
        <taxon>Bacteria</taxon>
        <taxon>Bacillati</taxon>
        <taxon>Actinomycetota</taxon>
        <taxon>Thermoleophilia</taxon>
        <taxon>Gaiellales</taxon>
        <taxon>Gaiellaceae</taxon>
        <taxon>Gaiella</taxon>
    </lineage>
</organism>
<evidence type="ECO:0000313" key="2">
    <source>
        <dbReference type="Proteomes" id="UP000254134"/>
    </source>
</evidence>
<sequence>MSWLCRLLGHKVPRSRWFFLTERFQRCERCGARVVSKKR</sequence>
<comment type="caution">
    <text evidence="1">The sequence shown here is derived from an EMBL/GenBank/DDBJ whole genome shotgun (WGS) entry which is preliminary data.</text>
</comment>
<reference evidence="1 2" key="1">
    <citation type="submission" date="2018-07" db="EMBL/GenBank/DDBJ databases">
        <title>High-quality-draft genome sequence of Gaiella occulta.</title>
        <authorList>
            <person name="Severino R."/>
            <person name="Froufe H.J.C."/>
            <person name="Rainey F.A."/>
            <person name="Barroso C."/>
            <person name="Albuquerque L."/>
            <person name="Lobo-Da-Cunha A."/>
            <person name="Da Costa M.S."/>
            <person name="Egas C."/>
        </authorList>
    </citation>
    <scope>NUCLEOTIDE SEQUENCE [LARGE SCALE GENOMIC DNA]</scope>
    <source>
        <strain evidence="1 2">F2-233</strain>
    </source>
</reference>
<keyword evidence="2" id="KW-1185">Reference proteome</keyword>
<dbReference type="Proteomes" id="UP000254134">
    <property type="component" value="Unassembled WGS sequence"/>
</dbReference>
<reference evidence="2" key="2">
    <citation type="journal article" date="2019" name="MicrobiologyOpen">
        <title>High-quality draft genome sequence of Gaiella occulta isolated from a 150 meter deep mineral water borehole and comparison with the genome sequences of other deep-branching lineages of the phylum Actinobacteria.</title>
        <authorList>
            <person name="Severino R."/>
            <person name="Froufe H.J.C."/>
            <person name="Barroso C."/>
            <person name="Albuquerque L."/>
            <person name="Lobo-da-Cunha A."/>
            <person name="da Costa M.S."/>
            <person name="Egas C."/>
        </authorList>
    </citation>
    <scope>NUCLEOTIDE SEQUENCE [LARGE SCALE GENOMIC DNA]</scope>
    <source>
        <strain evidence="2">F2-233</strain>
    </source>
</reference>
<accession>A0A7M2Z197</accession>
<protein>
    <submittedName>
        <fullName evidence="1">Uncharacterized protein</fullName>
    </submittedName>
</protein>